<sequence length="115" mass="13109">MQKFQKDDAAVPQILIHLEGSAANPNRNDVFASDVSFLPHLSHINLTSRGDIGRWQTINPTFTARRAPNNRVTNLARNTILSSHRYEFNTDSFFVRSYTFGDLAYAQILGERRID</sequence>
<name>A0AAW1HUM4_POPJA</name>
<keyword evidence="2" id="KW-1185">Reference proteome</keyword>
<reference evidence="1 2" key="1">
    <citation type="journal article" date="2024" name="BMC Genomics">
        <title>De novo assembly and annotation of Popillia japonica's genome with initial clues to its potential as an invasive pest.</title>
        <authorList>
            <person name="Cucini C."/>
            <person name="Boschi S."/>
            <person name="Funari R."/>
            <person name="Cardaioli E."/>
            <person name="Iannotti N."/>
            <person name="Marturano G."/>
            <person name="Paoli F."/>
            <person name="Bruttini M."/>
            <person name="Carapelli A."/>
            <person name="Frati F."/>
            <person name="Nardi F."/>
        </authorList>
    </citation>
    <scope>NUCLEOTIDE SEQUENCE [LARGE SCALE GENOMIC DNA]</scope>
    <source>
        <strain evidence="1">DMR45628</strain>
    </source>
</reference>
<gene>
    <name evidence="1" type="ORF">QE152_g39206</name>
</gene>
<evidence type="ECO:0000313" key="2">
    <source>
        <dbReference type="Proteomes" id="UP001458880"/>
    </source>
</evidence>
<proteinExistence type="predicted"/>
<organism evidence="1 2">
    <name type="scientific">Popillia japonica</name>
    <name type="common">Japanese beetle</name>
    <dbReference type="NCBI Taxonomy" id="7064"/>
    <lineage>
        <taxon>Eukaryota</taxon>
        <taxon>Metazoa</taxon>
        <taxon>Ecdysozoa</taxon>
        <taxon>Arthropoda</taxon>
        <taxon>Hexapoda</taxon>
        <taxon>Insecta</taxon>
        <taxon>Pterygota</taxon>
        <taxon>Neoptera</taxon>
        <taxon>Endopterygota</taxon>
        <taxon>Coleoptera</taxon>
        <taxon>Polyphaga</taxon>
        <taxon>Scarabaeiformia</taxon>
        <taxon>Scarabaeidae</taxon>
        <taxon>Rutelinae</taxon>
        <taxon>Popillia</taxon>
    </lineage>
</organism>
<dbReference type="EMBL" id="JASPKY010000915">
    <property type="protein sequence ID" value="KAK9680293.1"/>
    <property type="molecule type" value="Genomic_DNA"/>
</dbReference>
<dbReference type="AlphaFoldDB" id="A0AAW1HUM4"/>
<comment type="caution">
    <text evidence="1">The sequence shown here is derived from an EMBL/GenBank/DDBJ whole genome shotgun (WGS) entry which is preliminary data.</text>
</comment>
<protein>
    <submittedName>
        <fullName evidence="1">Uncharacterized protein</fullName>
    </submittedName>
</protein>
<accession>A0AAW1HUM4</accession>
<evidence type="ECO:0000313" key="1">
    <source>
        <dbReference type="EMBL" id="KAK9680293.1"/>
    </source>
</evidence>
<dbReference type="Proteomes" id="UP001458880">
    <property type="component" value="Unassembled WGS sequence"/>
</dbReference>